<reference evidence="4" key="1">
    <citation type="submission" date="2017-11" db="EMBL/GenBank/DDBJ databases">
        <title>The sensing device of the deep-sea amphipod.</title>
        <authorList>
            <person name="Kobayashi H."/>
            <person name="Nagahama T."/>
            <person name="Arai W."/>
            <person name="Sasagawa Y."/>
            <person name="Umeda M."/>
            <person name="Hayashi T."/>
            <person name="Nikaido I."/>
            <person name="Watanabe H."/>
            <person name="Oguri K."/>
            <person name="Kitazato H."/>
            <person name="Fujioka K."/>
            <person name="Kido Y."/>
            <person name="Takami H."/>
        </authorList>
    </citation>
    <scope>NUCLEOTIDE SEQUENCE</scope>
    <source>
        <tissue evidence="4">Whole body</tissue>
    </source>
</reference>
<dbReference type="InterPro" id="IPR040194">
    <property type="entry name" value="Cwf19-like"/>
</dbReference>
<comment type="similarity">
    <text evidence="1">Belongs to the CWF19 family.</text>
</comment>
<dbReference type="PANTHER" id="PTHR12072">
    <property type="entry name" value="CWF19, CELL CYCLE CONTROL PROTEIN"/>
    <property type="match status" value="1"/>
</dbReference>
<dbReference type="GO" id="GO:0071014">
    <property type="term" value="C:post-mRNA release spliceosomal complex"/>
    <property type="evidence" value="ECO:0007669"/>
    <property type="project" value="TreeGrafter"/>
</dbReference>
<name>A0A6A7FR25_9CRUS</name>
<dbReference type="Pfam" id="PF04677">
    <property type="entry name" value="CwfJ_C_1"/>
    <property type="match status" value="1"/>
</dbReference>
<evidence type="ECO:0000259" key="3">
    <source>
        <dbReference type="Pfam" id="PF04677"/>
    </source>
</evidence>
<dbReference type="PANTHER" id="PTHR12072:SF5">
    <property type="entry name" value="CWF19-LIKE PROTEIN 2"/>
    <property type="match status" value="1"/>
</dbReference>
<dbReference type="GO" id="GO:0000398">
    <property type="term" value="P:mRNA splicing, via spliceosome"/>
    <property type="evidence" value="ECO:0007669"/>
    <property type="project" value="TreeGrafter"/>
</dbReference>
<evidence type="ECO:0000259" key="2">
    <source>
        <dbReference type="Pfam" id="PF04676"/>
    </source>
</evidence>
<feature type="domain" description="Cwf19-like C-terminal" evidence="3">
    <location>
        <begin position="15"/>
        <end position="138"/>
    </location>
</feature>
<evidence type="ECO:0000313" key="4">
    <source>
        <dbReference type="EMBL" id="LAC21056.1"/>
    </source>
</evidence>
<evidence type="ECO:0000256" key="1">
    <source>
        <dbReference type="ARBA" id="ARBA00006795"/>
    </source>
</evidence>
<dbReference type="AlphaFoldDB" id="A0A6A7FR25"/>
<dbReference type="EMBL" id="IACT01001723">
    <property type="protein sequence ID" value="LAC21056.1"/>
    <property type="molecule type" value="mRNA"/>
</dbReference>
<organism evidence="4">
    <name type="scientific">Hirondellea gigas</name>
    <dbReference type="NCBI Taxonomy" id="1518452"/>
    <lineage>
        <taxon>Eukaryota</taxon>
        <taxon>Metazoa</taxon>
        <taxon>Ecdysozoa</taxon>
        <taxon>Arthropoda</taxon>
        <taxon>Crustacea</taxon>
        <taxon>Multicrustacea</taxon>
        <taxon>Malacostraca</taxon>
        <taxon>Eumalacostraca</taxon>
        <taxon>Peracarida</taxon>
        <taxon>Amphipoda</taxon>
        <taxon>Amphilochidea</taxon>
        <taxon>Lysianassida</taxon>
        <taxon>Lysianassidira</taxon>
        <taxon>Lysianassoidea</taxon>
        <taxon>Lysianassidae</taxon>
        <taxon>Hirondellea</taxon>
    </lineage>
</organism>
<sequence>MAGQDAKDRMRAIMEHQRREKALSSCRHCCDSSHMQKHLIVSLGTKSYLCLPAHQSLVEGHCLIVPREHLATSTLLDEDTWEEMKNYRSSLVRYFASREEDVLFLECCMRLNSSHPHTVLHCIPLPRDTGDLAPIYYKKAIQESEGEWNQNKKLVELKGRDVRRAIPKGFPYFAVDFGLMPGYAHVIEDEHTFPTYFGQSIVGGMLDIEPQLWRKPRPEKFDEQRRKVLAFAKHYEEFDPSSGA</sequence>
<dbReference type="InterPro" id="IPR006768">
    <property type="entry name" value="Cwf19-like_C_dom-1"/>
</dbReference>
<dbReference type="SUPFAM" id="SSF54197">
    <property type="entry name" value="HIT-like"/>
    <property type="match status" value="1"/>
</dbReference>
<dbReference type="InterPro" id="IPR006767">
    <property type="entry name" value="Cwf19-like_C_dom-2"/>
</dbReference>
<feature type="domain" description="Cwf19-like protein C-terminal" evidence="2">
    <location>
        <begin position="147"/>
        <end position="239"/>
    </location>
</feature>
<proteinExistence type="evidence at transcript level"/>
<dbReference type="Gene3D" id="3.30.428.10">
    <property type="entry name" value="HIT-like"/>
    <property type="match status" value="1"/>
</dbReference>
<accession>A0A6A7FR25</accession>
<dbReference type="InterPro" id="IPR036265">
    <property type="entry name" value="HIT-like_sf"/>
</dbReference>
<protein>
    <submittedName>
        <fullName evidence="4">CWF19 protein 2</fullName>
    </submittedName>
</protein>
<dbReference type="Pfam" id="PF04676">
    <property type="entry name" value="CwfJ_C_2"/>
    <property type="match status" value="1"/>
</dbReference>